<organism evidence="1 2">
    <name type="scientific">Pararge aegeria aegeria</name>
    <dbReference type="NCBI Taxonomy" id="348720"/>
    <lineage>
        <taxon>Eukaryota</taxon>
        <taxon>Metazoa</taxon>
        <taxon>Ecdysozoa</taxon>
        <taxon>Arthropoda</taxon>
        <taxon>Hexapoda</taxon>
        <taxon>Insecta</taxon>
        <taxon>Pterygota</taxon>
        <taxon>Neoptera</taxon>
        <taxon>Endopterygota</taxon>
        <taxon>Lepidoptera</taxon>
        <taxon>Glossata</taxon>
        <taxon>Ditrysia</taxon>
        <taxon>Papilionoidea</taxon>
        <taxon>Nymphalidae</taxon>
        <taxon>Satyrinae</taxon>
        <taxon>Satyrini</taxon>
        <taxon>Parargina</taxon>
        <taxon>Pararge</taxon>
    </lineage>
</organism>
<evidence type="ECO:0000313" key="1">
    <source>
        <dbReference type="EMBL" id="CAH2210401.1"/>
    </source>
</evidence>
<reference evidence="1" key="1">
    <citation type="submission" date="2022-03" db="EMBL/GenBank/DDBJ databases">
        <authorList>
            <person name="Lindestad O."/>
        </authorList>
    </citation>
    <scope>NUCLEOTIDE SEQUENCE</scope>
</reference>
<protein>
    <submittedName>
        <fullName evidence="1">Jg20882 protein</fullName>
    </submittedName>
</protein>
<gene>
    <name evidence="1" type="primary">jg20882</name>
    <name evidence="1" type="ORF">PAEG_LOCUS2306</name>
</gene>
<name>A0A8S4QG73_9NEOP</name>
<comment type="caution">
    <text evidence="1">The sequence shown here is derived from an EMBL/GenBank/DDBJ whole genome shotgun (WGS) entry which is preliminary data.</text>
</comment>
<accession>A0A8S4QG73</accession>
<dbReference type="AlphaFoldDB" id="A0A8S4QG73"/>
<dbReference type="EMBL" id="CAKXAJ010007483">
    <property type="protein sequence ID" value="CAH2210401.1"/>
    <property type="molecule type" value="Genomic_DNA"/>
</dbReference>
<keyword evidence="2" id="KW-1185">Reference proteome</keyword>
<sequence length="100" mass="11540">MRWHSCERRIELNFYSILFNISVIEKAVDKDLKGSAHGPPATTKKRRHRHIFCSERQRRVHIKCMKTSVNMPAVAFCGCGEWLVCEGGARTLTLAQRRVL</sequence>
<proteinExistence type="predicted"/>
<evidence type="ECO:0000313" key="2">
    <source>
        <dbReference type="Proteomes" id="UP000838756"/>
    </source>
</evidence>
<dbReference type="Proteomes" id="UP000838756">
    <property type="component" value="Unassembled WGS sequence"/>
</dbReference>